<dbReference type="InterPro" id="IPR018062">
    <property type="entry name" value="HTH_AraC-typ_CS"/>
</dbReference>
<sequence length="305" mass="33069">MIDPLAEVVTLLQPNARFSKLVHGASPWCISRSDAGQPFYCVILEGGCRLAIDGHEPIELLPGDFVLIPAAYGVAMSSLKPPPPGVETAAPIALGNGEFRIGGLGRPIDLRMVAGHCSFGSPDATLLVSLLPQLVHVRGEQRLATLVQLVREETREQRPAREVVLSRLLEVLLIEALRSTAGTSASPGLVRGLADGRLAAAIREMHEHPTHAWTVAELAKEAALSRSTFFERFSRAVGVAPMEYLLTWRMALAKNLLRRNEGRVAEIAQRVGYSSASTFSVAFTRHVGRPPSQYAREEQVATDDT</sequence>
<keyword evidence="3" id="KW-0804">Transcription</keyword>
<evidence type="ECO:0000256" key="2">
    <source>
        <dbReference type="ARBA" id="ARBA00023125"/>
    </source>
</evidence>
<accession>A0A6J5CTD2</accession>
<dbReference type="PANTHER" id="PTHR46796:SF7">
    <property type="entry name" value="ARAC FAMILY TRANSCRIPTIONAL REGULATOR"/>
    <property type="match status" value="1"/>
</dbReference>
<dbReference type="Proteomes" id="UP000494255">
    <property type="component" value="Unassembled WGS sequence"/>
</dbReference>
<protein>
    <submittedName>
        <fullName evidence="5">IS5 family transposase IS4811</fullName>
    </submittedName>
</protein>
<gene>
    <name evidence="5" type="ORF">LMG24238_07366</name>
</gene>
<dbReference type="InterPro" id="IPR018060">
    <property type="entry name" value="HTH_AraC"/>
</dbReference>
<reference evidence="5 6" key="1">
    <citation type="submission" date="2020-04" db="EMBL/GenBank/DDBJ databases">
        <authorList>
            <person name="De Canck E."/>
        </authorList>
    </citation>
    <scope>NUCLEOTIDE SEQUENCE [LARGE SCALE GENOMIC DNA]</scope>
    <source>
        <strain evidence="5 6">LMG 24238</strain>
    </source>
</reference>
<feature type="domain" description="HTH araC/xylS-type" evidence="4">
    <location>
        <begin position="196"/>
        <end position="297"/>
    </location>
</feature>
<dbReference type="PRINTS" id="PR00032">
    <property type="entry name" value="HTHARAC"/>
</dbReference>
<dbReference type="InterPro" id="IPR050204">
    <property type="entry name" value="AraC_XylS_family_regulators"/>
</dbReference>
<dbReference type="InterPro" id="IPR032783">
    <property type="entry name" value="AraC_lig"/>
</dbReference>
<dbReference type="InterPro" id="IPR020449">
    <property type="entry name" value="Tscrpt_reg_AraC-type_HTH"/>
</dbReference>
<dbReference type="SUPFAM" id="SSF46689">
    <property type="entry name" value="Homeodomain-like"/>
    <property type="match status" value="2"/>
</dbReference>
<dbReference type="PANTHER" id="PTHR46796">
    <property type="entry name" value="HTH-TYPE TRANSCRIPTIONAL ACTIVATOR RHAS-RELATED"/>
    <property type="match status" value="1"/>
</dbReference>
<proteinExistence type="predicted"/>
<evidence type="ECO:0000313" key="6">
    <source>
        <dbReference type="Proteomes" id="UP000494255"/>
    </source>
</evidence>
<dbReference type="EMBL" id="CADIKC010000019">
    <property type="protein sequence ID" value="CAB3744880.1"/>
    <property type="molecule type" value="Genomic_DNA"/>
</dbReference>
<dbReference type="GO" id="GO:0003700">
    <property type="term" value="F:DNA-binding transcription factor activity"/>
    <property type="evidence" value="ECO:0007669"/>
    <property type="project" value="InterPro"/>
</dbReference>
<keyword evidence="1" id="KW-0805">Transcription regulation</keyword>
<organism evidence="5 6">
    <name type="scientific">Paraburkholderia sediminicola</name>
    <dbReference type="NCBI Taxonomy" id="458836"/>
    <lineage>
        <taxon>Bacteria</taxon>
        <taxon>Pseudomonadati</taxon>
        <taxon>Pseudomonadota</taxon>
        <taxon>Betaproteobacteria</taxon>
        <taxon>Burkholderiales</taxon>
        <taxon>Burkholderiaceae</taxon>
        <taxon>Paraburkholderia</taxon>
    </lineage>
</organism>
<dbReference type="GO" id="GO:0043565">
    <property type="term" value="F:sequence-specific DNA binding"/>
    <property type="evidence" value="ECO:0007669"/>
    <property type="project" value="InterPro"/>
</dbReference>
<name>A0A6J5CTD2_9BURK</name>
<evidence type="ECO:0000259" key="4">
    <source>
        <dbReference type="PROSITE" id="PS01124"/>
    </source>
</evidence>
<dbReference type="PROSITE" id="PS00041">
    <property type="entry name" value="HTH_ARAC_FAMILY_1"/>
    <property type="match status" value="1"/>
</dbReference>
<evidence type="ECO:0000313" key="5">
    <source>
        <dbReference type="EMBL" id="CAB3744880.1"/>
    </source>
</evidence>
<evidence type="ECO:0000256" key="1">
    <source>
        <dbReference type="ARBA" id="ARBA00023015"/>
    </source>
</evidence>
<dbReference type="InterPro" id="IPR009057">
    <property type="entry name" value="Homeodomain-like_sf"/>
</dbReference>
<dbReference type="PROSITE" id="PS01124">
    <property type="entry name" value="HTH_ARAC_FAMILY_2"/>
    <property type="match status" value="1"/>
</dbReference>
<keyword evidence="6" id="KW-1185">Reference proteome</keyword>
<dbReference type="Pfam" id="PF12852">
    <property type="entry name" value="Cupin_6"/>
    <property type="match status" value="1"/>
</dbReference>
<evidence type="ECO:0000256" key="3">
    <source>
        <dbReference type="ARBA" id="ARBA00023163"/>
    </source>
</evidence>
<dbReference type="AlphaFoldDB" id="A0A6J5CTD2"/>
<dbReference type="Gene3D" id="1.10.10.60">
    <property type="entry name" value="Homeodomain-like"/>
    <property type="match status" value="2"/>
</dbReference>
<keyword evidence="2" id="KW-0238">DNA-binding</keyword>
<dbReference type="RefSeq" id="WP_175054744.1">
    <property type="nucleotide sequence ID" value="NZ_CADIKC010000019.1"/>
</dbReference>
<dbReference type="SMART" id="SM00342">
    <property type="entry name" value="HTH_ARAC"/>
    <property type="match status" value="1"/>
</dbReference>
<dbReference type="Pfam" id="PF12833">
    <property type="entry name" value="HTH_18"/>
    <property type="match status" value="1"/>
</dbReference>
<dbReference type="GeneID" id="97045908"/>